<dbReference type="Proteomes" id="UP000637002">
    <property type="component" value="Unassembled WGS sequence"/>
</dbReference>
<dbReference type="Gene3D" id="3.40.50.1110">
    <property type="entry name" value="SGNH hydrolase"/>
    <property type="match status" value="1"/>
</dbReference>
<dbReference type="AlphaFoldDB" id="A0A916U5H5"/>
<comment type="caution">
    <text evidence="3">The sequence shown here is derived from an EMBL/GenBank/DDBJ whole genome shotgun (WGS) entry which is preliminary data.</text>
</comment>
<gene>
    <name evidence="3" type="ORF">GCM10010994_18160</name>
</gene>
<accession>A0A916U5H5</accession>
<protein>
    <recommendedName>
        <fullName evidence="2">SGNH hydrolase-type esterase domain-containing protein</fullName>
    </recommendedName>
</protein>
<keyword evidence="1" id="KW-0472">Membrane</keyword>
<dbReference type="InterPro" id="IPR013830">
    <property type="entry name" value="SGNH_hydro"/>
</dbReference>
<sequence length="257" mass="27131">MAETTRKPACLRWRSLPVRRTLARLALALAILTAAGAGLAVWTMLARPAPDPTFSRLVKIRSAAIKAQIGQIFGGYILVIGDSHVERLFLPSLCGVPVVNAGLSGAGAADLTNLAATLAEVRHPSAIVASFGTNNLLAAEGRPAASTHFAGQAVDLVQKLSALSTDVLVTDLPPMKPMYSLVSAETIHDYDRALEAVCAAAGCRFVRLFEAAGDRSAAAVALEPDGVHLTNYRQVYAGAQADLCPPRSELRNRRRGL</sequence>
<dbReference type="Pfam" id="PF13472">
    <property type="entry name" value="Lipase_GDSL_2"/>
    <property type="match status" value="1"/>
</dbReference>
<dbReference type="RefSeq" id="WP_188608843.1">
    <property type="nucleotide sequence ID" value="NZ_BMGG01000003.1"/>
</dbReference>
<feature type="domain" description="SGNH hydrolase-type esterase" evidence="2">
    <location>
        <begin position="93"/>
        <end position="230"/>
    </location>
</feature>
<evidence type="ECO:0000313" key="3">
    <source>
        <dbReference type="EMBL" id="GGC59806.1"/>
    </source>
</evidence>
<organism evidence="3 4">
    <name type="scientific">Chelatococcus reniformis</name>
    <dbReference type="NCBI Taxonomy" id="1494448"/>
    <lineage>
        <taxon>Bacteria</taxon>
        <taxon>Pseudomonadati</taxon>
        <taxon>Pseudomonadota</taxon>
        <taxon>Alphaproteobacteria</taxon>
        <taxon>Hyphomicrobiales</taxon>
        <taxon>Chelatococcaceae</taxon>
        <taxon>Chelatococcus</taxon>
    </lineage>
</organism>
<proteinExistence type="predicted"/>
<feature type="transmembrane region" description="Helical" evidence="1">
    <location>
        <begin position="21"/>
        <end position="45"/>
    </location>
</feature>
<keyword evidence="1" id="KW-0812">Transmembrane</keyword>
<dbReference type="GO" id="GO:0016788">
    <property type="term" value="F:hydrolase activity, acting on ester bonds"/>
    <property type="evidence" value="ECO:0007669"/>
    <property type="project" value="UniProtKB-ARBA"/>
</dbReference>
<name>A0A916U5H5_9HYPH</name>
<reference evidence="3" key="1">
    <citation type="journal article" date="2014" name="Int. J. Syst. Evol. Microbiol.">
        <title>Complete genome sequence of Corynebacterium casei LMG S-19264T (=DSM 44701T), isolated from a smear-ripened cheese.</title>
        <authorList>
            <consortium name="US DOE Joint Genome Institute (JGI-PGF)"/>
            <person name="Walter F."/>
            <person name="Albersmeier A."/>
            <person name="Kalinowski J."/>
            <person name="Ruckert C."/>
        </authorList>
    </citation>
    <scope>NUCLEOTIDE SEQUENCE</scope>
    <source>
        <strain evidence="3">CGMCC 1.12919</strain>
    </source>
</reference>
<dbReference type="InterPro" id="IPR036514">
    <property type="entry name" value="SGNH_hydro_sf"/>
</dbReference>
<evidence type="ECO:0000256" key="1">
    <source>
        <dbReference type="SAM" id="Phobius"/>
    </source>
</evidence>
<evidence type="ECO:0000313" key="4">
    <source>
        <dbReference type="Proteomes" id="UP000637002"/>
    </source>
</evidence>
<reference evidence="3" key="2">
    <citation type="submission" date="2020-09" db="EMBL/GenBank/DDBJ databases">
        <authorList>
            <person name="Sun Q."/>
            <person name="Zhou Y."/>
        </authorList>
    </citation>
    <scope>NUCLEOTIDE SEQUENCE</scope>
    <source>
        <strain evidence="3">CGMCC 1.12919</strain>
    </source>
</reference>
<dbReference type="EMBL" id="BMGG01000003">
    <property type="protein sequence ID" value="GGC59806.1"/>
    <property type="molecule type" value="Genomic_DNA"/>
</dbReference>
<dbReference type="SUPFAM" id="SSF52266">
    <property type="entry name" value="SGNH hydrolase"/>
    <property type="match status" value="1"/>
</dbReference>
<evidence type="ECO:0000259" key="2">
    <source>
        <dbReference type="Pfam" id="PF13472"/>
    </source>
</evidence>
<keyword evidence="4" id="KW-1185">Reference proteome</keyword>
<keyword evidence="1" id="KW-1133">Transmembrane helix</keyword>
<dbReference type="CDD" id="cd00229">
    <property type="entry name" value="SGNH_hydrolase"/>
    <property type="match status" value="1"/>
</dbReference>